<evidence type="ECO:0000313" key="6">
    <source>
        <dbReference type="Proteomes" id="UP000036097"/>
    </source>
</evidence>
<comment type="catalytic activity">
    <reaction evidence="2">
        <text>2 GTP = 3',3'-c-di-GMP + 2 diphosphate</text>
        <dbReference type="Rhea" id="RHEA:24898"/>
        <dbReference type="ChEBI" id="CHEBI:33019"/>
        <dbReference type="ChEBI" id="CHEBI:37565"/>
        <dbReference type="ChEBI" id="CHEBI:58805"/>
        <dbReference type="EC" id="2.7.7.65"/>
    </reaction>
</comment>
<protein>
    <recommendedName>
        <fullName evidence="1">diguanylate cyclase</fullName>
        <ecNumber evidence="1">2.7.7.65</ecNumber>
    </recommendedName>
</protein>
<dbReference type="InterPro" id="IPR043128">
    <property type="entry name" value="Rev_trsase/Diguanyl_cyclase"/>
</dbReference>
<evidence type="ECO:0000256" key="1">
    <source>
        <dbReference type="ARBA" id="ARBA00012528"/>
    </source>
</evidence>
<dbReference type="GO" id="GO:1902201">
    <property type="term" value="P:negative regulation of bacterial-type flagellum-dependent cell motility"/>
    <property type="evidence" value="ECO:0007669"/>
    <property type="project" value="TreeGrafter"/>
</dbReference>
<dbReference type="InterPro" id="IPR029787">
    <property type="entry name" value="Nucleotide_cyclase"/>
</dbReference>
<evidence type="ECO:0000313" key="5">
    <source>
        <dbReference type="EMBL" id="KLV01631.1"/>
    </source>
</evidence>
<dbReference type="PROSITE" id="PS50887">
    <property type="entry name" value="GGDEF"/>
    <property type="match status" value="1"/>
</dbReference>
<dbReference type="CDD" id="cd01949">
    <property type="entry name" value="GGDEF"/>
    <property type="match status" value="1"/>
</dbReference>
<comment type="caution">
    <text evidence="5">The sequence shown here is derived from an EMBL/GenBank/DDBJ whole genome shotgun (WGS) entry which is preliminary data.</text>
</comment>
<proteinExistence type="predicted"/>
<sequence length="518" mass="59304">MTDINAVASELSQLKLRLDQAQLSYRDETLKSRRELIILKRLISRLAVACRGIDSELDDRLDSLRLELEQHKDISKLLPRIAVIERLVSRMANFAEQENAFLSQQIHHSGEVLRRVHGLPPQLKRDLRNLLSQPNTTLSQTHQQAVRLIALYDRALKLAAHFGPSNGPSEAAHDLQLKLASELQHLITELDFDGDAGSKLLTIRNQLLVGVQPTELTELSLDVLRLVLEGTRQERRSSQQFLDKVSGDISTLHKTTQQSAEQSNMIYEHRCEMTRELAELANSIRQGLAENQNLDGWRSELTTLTKELVILSERNKALEKREKALLEQLSYNGTKLTNLYDQTQDYRQRLTDQEHRMFLDNLTRVYNRAAINERLEHEYRRWLRYQHPLCVALVDIDGFKSINEKFGHVAGDKILKIIAKTLRQQIADTDVVARFSDDAFMLVMPDVNEDERNKRLGVIRESISQLPFRFRDKNVTITASIGATLFDANDTPSDIIERTEKALLSARSAGNSRLIWIS</sequence>
<dbReference type="GO" id="GO:0043709">
    <property type="term" value="P:cell adhesion involved in single-species biofilm formation"/>
    <property type="evidence" value="ECO:0007669"/>
    <property type="project" value="TreeGrafter"/>
</dbReference>
<dbReference type="EMBL" id="LDOT01000051">
    <property type="protein sequence ID" value="KLV01631.1"/>
    <property type="molecule type" value="Genomic_DNA"/>
</dbReference>
<dbReference type="GO" id="GO:0052621">
    <property type="term" value="F:diguanylate cyclase activity"/>
    <property type="evidence" value="ECO:0007669"/>
    <property type="project" value="UniProtKB-EC"/>
</dbReference>
<dbReference type="PANTHER" id="PTHR45138">
    <property type="entry name" value="REGULATORY COMPONENTS OF SENSORY TRANSDUCTION SYSTEM"/>
    <property type="match status" value="1"/>
</dbReference>
<dbReference type="Gene3D" id="3.30.70.270">
    <property type="match status" value="1"/>
</dbReference>
<keyword evidence="3" id="KW-0175">Coiled coil</keyword>
<reference evidence="5 6" key="1">
    <citation type="submission" date="2015-05" db="EMBL/GenBank/DDBJ databases">
        <title>Photobacterium galathea sp. nov.</title>
        <authorList>
            <person name="Machado H."/>
            <person name="Gram L."/>
        </authorList>
    </citation>
    <scope>NUCLEOTIDE SEQUENCE [LARGE SCALE GENOMIC DNA]</scope>
    <source>
        <strain evidence="5 6">CGMCC 1.12159</strain>
    </source>
</reference>
<dbReference type="NCBIfam" id="TIGR00254">
    <property type="entry name" value="GGDEF"/>
    <property type="match status" value="1"/>
</dbReference>
<feature type="coiled-coil region" evidence="3">
    <location>
        <begin position="301"/>
        <end position="328"/>
    </location>
</feature>
<dbReference type="Pfam" id="PF20975">
    <property type="entry name" value="DGCcoil"/>
    <property type="match status" value="1"/>
</dbReference>
<dbReference type="RefSeq" id="WP_047881065.1">
    <property type="nucleotide sequence ID" value="NZ_LDOT01000051.1"/>
</dbReference>
<dbReference type="AlphaFoldDB" id="A0A0J1GPR3"/>
<dbReference type="InterPro" id="IPR050469">
    <property type="entry name" value="Diguanylate_Cyclase"/>
</dbReference>
<keyword evidence="6" id="KW-1185">Reference proteome</keyword>
<dbReference type="PANTHER" id="PTHR45138:SF9">
    <property type="entry name" value="DIGUANYLATE CYCLASE DGCM-RELATED"/>
    <property type="match status" value="1"/>
</dbReference>
<evidence type="ECO:0000256" key="2">
    <source>
        <dbReference type="ARBA" id="ARBA00034247"/>
    </source>
</evidence>
<name>A0A0J1GPR3_9GAMM</name>
<organism evidence="5 6">
    <name type="scientific">Photobacterium aquae</name>
    <dbReference type="NCBI Taxonomy" id="1195763"/>
    <lineage>
        <taxon>Bacteria</taxon>
        <taxon>Pseudomonadati</taxon>
        <taxon>Pseudomonadota</taxon>
        <taxon>Gammaproteobacteria</taxon>
        <taxon>Vibrionales</taxon>
        <taxon>Vibrionaceae</taxon>
        <taxon>Photobacterium</taxon>
    </lineage>
</organism>
<dbReference type="STRING" id="1195763.ABT56_22010"/>
<dbReference type="EC" id="2.7.7.65" evidence="1"/>
<dbReference type="SUPFAM" id="SSF55073">
    <property type="entry name" value="Nucleotide cyclase"/>
    <property type="match status" value="1"/>
</dbReference>
<dbReference type="InterPro" id="IPR000160">
    <property type="entry name" value="GGDEF_dom"/>
</dbReference>
<gene>
    <name evidence="5" type="ORF">ABT56_22010</name>
</gene>
<accession>A0A0J1GPR3</accession>
<dbReference type="OrthoDB" id="9812260at2"/>
<dbReference type="SMART" id="SM00267">
    <property type="entry name" value="GGDEF"/>
    <property type="match status" value="1"/>
</dbReference>
<dbReference type="Proteomes" id="UP000036097">
    <property type="component" value="Unassembled WGS sequence"/>
</dbReference>
<dbReference type="Pfam" id="PF00990">
    <property type="entry name" value="GGDEF"/>
    <property type="match status" value="1"/>
</dbReference>
<evidence type="ECO:0000256" key="3">
    <source>
        <dbReference type="SAM" id="Coils"/>
    </source>
</evidence>
<evidence type="ECO:0000259" key="4">
    <source>
        <dbReference type="PROSITE" id="PS50887"/>
    </source>
</evidence>
<dbReference type="PATRIC" id="fig|1195763.3.peg.4721"/>
<feature type="domain" description="GGDEF" evidence="4">
    <location>
        <begin position="387"/>
        <end position="518"/>
    </location>
</feature>
<dbReference type="GO" id="GO:0005886">
    <property type="term" value="C:plasma membrane"/>
    <property type="evidence" value="ECO:0007669"/>
    <property type="project" value="TreeGrafter"/>
</dbReference>
<dbReference type="InterPro" id="IPR048516">
    <property type="entry name" value="DGCcoil"/>
</dbReference>